<dbReference type="Pfam" id="PF13561">
    <property type="entry name" value="adh_short_C2"/>
    <property type="match status" value="1"/>
</dbReference>
<protein>
    <submittedName>
        <fullName evidence="2">Polyketide synthase chain 7 related protein</fullName>
    </submittedName>
</protein>
<evidence type="ECO:0000256" key="1">
    <source>
        <dbReference type="ARBA" id="ARBA00006484"/>
    </source>
</evidence>
<sequence>MTNDFNFKFNDTIAVVSGGFQGIGKAIISQLISSGCKVYTIDPKFPNTLDDKFTVNKNVIRYSGYTSNSDDMENLFQYIYSKESRVDFLVNNAGIYFYKDIENSSLQDFNNIVSANILGEFNMTKYCTKLLKNSTHPSIVNIASVSGQRTEEGHTLYSTTKGATLAFTKALAADFGKYKIRVNSVSPGNIKTPMNDLDIEAQSKIKGRSFAETEKEYSSESILRRRGTADEVASVVLFLLSSASNYINGEDIIIDGGLYLV</sequence>
<dbReference type="GO" id="GO:0032787">
    <property type="term" value="P:monocarboxylic acid metabolic process"/>
    <property type="evidence" value="ECO:0007669"/>
    <property type="project" value="UniProtKB-ARBA"/>
</dbReference>
<organism evidence="2 3">
    <name type="scientific">Ferroplasma acidarmanus Fer1</name>
    <dbReference type="NCBI Taxonomy" id="333146"/>
    <lineage>
        <taxon>Archaea</taxon>
        <taxon>Methanobacteriati</taxon>
        <taxon>Thermoplasmatota</taxon>
        <taxon>Thermoplasmata</taxon>
        <taxon>Thermoplasmatales</taxon>
        <taxon>Ferroplasmaceae</taxon>
        <taxon>Ferroplasma</taxon>
    </lineage>
</organism>
<dbReference type="InterPro" id="IPR002347">
    <property type="entry name" value="SDR_fam"/>
</dbReference>
<dbReference type="CDD" id="cd05233">
    <property type="entry name" value="SDR_c"/>
    <property type="match status" value="1"/>
</dbReference>
<dbReference type="GeneID" id="16024737"/>
<dbReference type="PROSITE" id="PS00061">
    <property type="entry name" value="ADH_SHORT"/>
    <property type="match status" value="1"/>
</dbReference>
<dbReference type="EMBL" id="CP004145">
    <property type="protein sequence ID" value="AGO60565.1"/>
    <property type="molecule type" value="Genomic_DNA"/>
</dbReference>
<dbReference type="HOGENOM" id="CLU_010194_1_0_2"/>
<accession>S0AR42</accession>
<evidence type="ECO:0000313" key="2">
    <source>
        <dbReference type="EMBL" id="AGO60565.1"/>
    </source>
</evidence>
<proteinExistence type="inferred from homology"/>
<dbReference type="Gene3D" id="3.40.50.720">
    <property type="entry name" value="NAD(P)-binding Rossmann-like Domain"/>
    <property type="match status" value="1"/>
</dbReference>
<comment type="similarity">
    <text evidence="1">Belongs to the short-chain dehydrogenases/reductases (SDR) family.</text>
</comment>
<dbReference type="AlphaFoldDB" id="S0AR42"/>
<dbReference type="InterPro" id="IPR036291">
    <property type="entry name" value="NAD(P)-bd_dom_sf"/>
</dbReference>
<dbReference type="PANTHER" id="PTHR42879">
    <property type="entry name" value="3-OXOACYL-(ACYL-CARRIER-PROTEIN) REDUCTASE"/>
    <property type="match status" value="1"/>
</dbReference>
<dbReference type="RefSeq" id="WP_009886611.1">
    <property type="nucleotide sequence ID" value="NC_021592.1"/>
</dbReference>
<keyword evidence="3" id="KW-1185">Reference proteome</keyword>
<dbReference type="PANTHER" id="PTHR42879:SF2">
    <property type="entry name" value="3-OXOACYL-[ACYL-CARRIER-PROTEIN] REDUCTASE FABG"/>
    <property type="match status" value="1"/>
</dbReference>
<dbReference type="PRINTS" id="PR00080">
    <property type="entry name" value="SDRFAMILY"/>
</dbReference>
<evidence type="ECO:0000313" key="3">
    <source>
        <dbReference type="Proteomes" id="UP000014660"/>
    </source>
</evidence>
<name>S0AR42_FERAC</name>
<dbReference type="InterPro" id="IPR050259">
    <property type="entry name" value="SDR"/>
</dbReference>
<dbReference type="Proteomes" id="UP000014660">
    <property type="component" value="Chromosome"/>
</dbReference>
<reference evidence="2 3" key="1">
    <citation type="journal article" date="2007" name="Proc. Natl. Acad. Sci. U.S.A.">
        <title>Genome dynamics in a natural archaeal population.</title>
        <authorList>
            <person name="Allen E.E."/>
            <person name="Tyson G.W."/>
            <person name="Whitaker R.J."/>
            <person name="Detter J.C."/>
            <person name="Richardson P.M."/>
            <person name="Banfield J.F."/>
        </authorList>
    </citation>
    <scope>NUCLEOTIDE SEQUENCE [LARGE SCALE GENOMIC DNA]</scope>
    <source>
        <strain evidence="3">fer1</strain>
    </source>
</reference>
<dbReference type="KEGG" id="fac:FACI_IFERC01G0585"/>
<gene>
    <name evidence="2" type="ORF">FACI_IFERC00001G0585</name>
</gene>
<dbReference type="InterPro" id="IPR020904">
    <property type="entry name" value="Sc_DH/Rdtase_CS"/>
</dbReference>
<dbReference type="SUPFAM" id="SSF51735">
    <property type="entry name" value="NAD(P)-binding Rossmann-fold domains"/>
    <property type="match status" value="1"/>
</dbReference>
<dbReference type="PRINTS" id="PR00081">
    <property type="entry name" value="GDHRDH"/>
</dbReference>
<dbReference type="FunFam" id="3.40.50.720:FF:000084">
    <property type="entry name" value="Short-chain dehydrogenase reductase"/>
    <property type="match status" value="1"/>
</dbReference>